<gene>
    <name evidence="3" type="ORF">RRF57_003642</name>
</gene>
<feature type="transmembrane region" description="Helical" evidence="2">
    <location>
        <begin position="78"/>
        <end position="104"/>
    </location>
</feature>
<evidence type="ECO:0000313" key="3">
    <source>
        <dbReference type="EMBL" id="KAK5627927.1"/>
    </source>
</evidence>
<comment type="caution">
    <text evidence="3">The sequence shown here is derived from an EMBL/GenBank/DDBJ whole genome shotgun (WGS) entry which is preliminary data.</text>
</comment>
<feature type="transmembrane region" description="Helical" evidence="2">
    <location>
        <begin position="124"/>
        <end position="146"/>
    </location>
</feature>
<feature type="region of interest" description="Disordered" evidence="1">
    <location>
        <begin position="179"/>
        <end position="215"/>
    </location>
</feature>
<keyword evidence="2" id="KW-0812">Transmembrane</keyword>
<protein>
    <submittedName>
        <fullName evidence="3">Uncharacterized protein</fullName>
    </submittedName>
</protein>
<dbReference type="EMBL" id="JAWHQM010000006">
    <property type="protein sequence ID" value="KAK5627927.1"/>
    <property type="molecule type" value="Genomic_DNA"/>
</dbReference>
<dbReference type="Proteomes" id="UP001305414">
    <property type="component" value="Unassembled WGS sequence"/>
</dbReference>
<keyword evidence="2" id="KW-1133">Transmembrane helix</keyword>
<evidence type="ECO:0000256" key="2">
    <source>
        <dbReference type="SAM" id="Phobius"/>
    </source>
</evidence>
<reference evidence="3 4" key="1">
    <citation type="submission" date="2023-10" db="EMBL/GenBank/DDBJ databases">
        <title>Draft genome sequence of Xylaria bambusicola isolate GMP-LS, the root and basal stem rot pathogen of sugarcane in Indonesia.</title>
        <authorList>
            <person name="Selvaraj P."/>
            <person name="Muralishankar V."/>
            <person name="Muruganantham S."/>
            <person name="Sp S."/>
            <person name="Haryani S."/>
            <person name="Lau K.J.X."/>
            <person name="Naqvi N.I."/>
        </authorList>
    </citation>
    <scope>NUCLEOTIDE SEQUENCE [LARGE SCALE GENOMIC DNA]</scope>
    <source>
        <strain evidence="3">GMP-LS</strain>
    </source>
</reference>
<dbReference type="AlphaFoldDB" id="A0AAN7UGT2"/>
<feature type="transmembrane region" description="Helical" evidence="2">
    <location>
        <begin position="12"/>
        <end position="37"/>
    </location>
</feature>
<proteinExistence type="predicted"/>
<evidence type="ECO:0000313" key="4">
    <source>
        <dbReference type="Proteomes" id="UP001305414"/>
    </source>
</evidence>
<evidence type="ECO:0000256" key="1">
    <source>
        <dbReference type="SAM" id="MobiDB-lite"/>
    </source>
</evidence>
<sequence length="251" mass="27169">MGLFPPFPAVTGLAAVLATTTTVVLEVVITCGIWSTTSPARGIALFAFIVEAIVLALLVAKIIKYLRGPNNYRPKDLWGVWFALDLIVSLLASVISVTMLILVAKARNLPKTISNVPLANVVTGSSVALGFSFISQLLFIVVYFLISRLPDSEQALSLHTNEEGRGSPQLPMRVKTIPYERTKPATSQTRLNERGLSDYPSRPGTSGGRSARSAAETITSFSGSCPVLCVQLDRELDYSQMVQERDGDQIL</sequence>
<feature type="transmembrane region" description="Helical" evidence="2">
    <location>
        <begin position="43"/>
        <end position="66"/>
    </location>
</feature>
<organism evidence="3 4">
    <name type="scientific">Xylaria bambusicola</name>
    <dbReference type="NCBI Taxonomy" id="326684"/>
    <lineage>
        <taxon>Eukaryota</taxon>
        <taxon>Fungi</taxon>
        <taxon>Dikarya</taxon>
        <taxon>Ascomycota</taxon>
        <taxon>Pezizomycotina</taxon>
        <taxon>Sordariomycetes</taxon>
        <taxon>Xylariomycetidae</taxon>
        <taxon>Xylariales</taxon>
        <taxon>Xylariaceae</taxon>
        <taxon>Xylaria</taxon>
    </lineage>
</organism>
<accession>A0AAN7UGT2</accession>
<keyword evidence="4" id="KW-1185">Reference proteome</keyword>
<name>A0AAN7UGT2_9PEZI</name>
<keyword evidence="2" id="KW-0472">Membrane</keyword>